<dbReference type="AlphaFoldDB" id="A0LKL2"/>
<evidence type="ECO:0000259" key="4">
    <source>
        <dbReference type="PROSITE" id="PS50893"/>
    </source>
</evidence>
<evidence type="ECO:0000256" key="2">
    <source>
        <dbReference type="ARBA" id="ARBA00022741"/>
    </source>
</evidence>
<dbReference type="EMBL" id="CP000478">
    <property type="protein sequence ID" value="ABK17964.1"/>
    <property type="molecule type" value="Genomic_DNA"/>
</dbReference>
<organism evidence="5 6">
    <name type="scientific">Syntrophobacter fumaroxidans (strain DSM 10017 / MPOB)</name>
    <dbReference type="NCBI Taxonomy" id="335543"/>
    <lineage>
        <taxon>Bacteria</taxon>
        <taxon>Pseudomonadati</taxon>
        <taxon>Thermodesulfobacteriota</taxon>
        <taxon>Syntrophobacteria</taxon>
        <taxon>Syntrophobacterales</taxon>
        <taxon>Syntrophobacteraceae</taxon>
        <taxon>Syntrophobacter</taxon>
    </lineage>
</organism>
<dbReference type="InParanoid" id="A0LKL2"/>
<dbReference type="KEGG" id="sfu:Sfum_2282"/>
<dbReference type="GO" id="GO:1903806">
    <property type="term" value="P:L-isoleucine import across plasma membrane"/>
    <property type="evidence" value="ECO:0007669"/>
    <property type="project" value="TreeGrafter"/>
</dbReference>
<dbReference type="InterPro" id="IPR003593">
    <property type="entry name" value="AAA+_ATPase"/>
</dbReference>
<dbReference type="STRING" id="335543.Sfum_2282"/>
<dbReference type="PANTHER" id="PTHR45772">
    <property type="entry name" value="CONSERVED COMPONENT OF ABC TRANSPORTER FOR NATURAL AMINO ACIDS-RELATED"/>
    <property type="match status" value="1"/>
</dbReference>
<dbReference type="Proteomes" id="UP000001784">
    <property type="component" value="Chromosome"/>
</dbReference>
<dbReference type="InterPro" id="IPR003439">
    <property type="entry name" value="ABC_transporter-like_ATP-bd"/>
</dbReference>
<gene>
    <name evidence="5" type="ordered locus">Sfum_2282</name>
</gene>
<dbReference type="SMART" id="SM00382">
    <property type="entry name" value="AAA"/>
    <property type="match status" value="1"/>
</dbReference>
<keyword evidence="2" id="KW-0547">Nucleotide-binding</keyword>
<keyword evidence="3" id="KW-0067">ATP-binding</keyword>
<dbReference type="eggNOG" id="COG0411">
    <property type="taxonomic scope" value="Bacteria"/>
</dbReference>
<sequence>MALLEGHGLTRRFGGVTALDAVSFTVEEGTIVGLIGPNGAGKTTLFNLVAGALKPGAGRILFEGQDITGRPANELCRRGIARTFQVTRPFAAMTCLENVGVALVNGPAPQGRALWRQTAPRYLEMVGMGGLADTPAGSLNVIQKKRLEIARSLATRPKLLMLDEVLGGLNSQEIVQAVDFIRKLRDEHHLTVFWIEHVMGAIMRAAEKVIVLDQGRHLMKGTPEEVVRDSRVIQAYLGE</sequence>
<dbReference type="InterPro" id="IPR032823">
    <property type="entry name" value="BCA_ABC_TP_C"/>
</dbReference>
<dbReference type="GO" id="GO:0015192">
    <property type="term" value="F:L-phenylalanine transmembrane transporter activity"/>
    <property type="evidence" value="ECO:0007669"/>
    <property type="project" value="TreeGrafter"/>
</dbReference>
<keyword evidence="1" id="KW-0813">Transport</keyword>
<dbReference type="CDD" id="cd03219">
    <property type="entry name" value="ABC_Mj1267_LivG_branched"/>
    <property type="match status" value="1"/>
</dbReference>
<evidence type="ECO:0000256" key="1">
    <source>
        <dbReference type="ARBA" id="ARBA00022448"/>
    </source>
</evidence>
<dbReference type="HOGENOM" id="CLU_000604_1_2_7"/>
<dbReference type="GO" id="GO:0015188">
    <property type="term" value="F:L-isoleucine transmembrane transporter activity"/>
    <property type="evidence" value="ECO:0007669"/>
    <property type="project" value="TreeGrafter"/>
</dbReference>
<dbReference type="Pfam" id="PF00005">
    <property type="entry name" value="ABC_tran"/>
    <property type="match status" value="1"/>
</dbReference>
<evidence type="ECO:0000313" key="6">
    <source>
        <dbReference type="Proteomes" id="UP000001784"/>
    </source>
</evidence>
<dbReference type="Gene3D" id="3.40.50.300">
    <property type="entry name" value="P-loop containing nucleotide triphosphate hydrolases"/>
    <property type="match status" value="1"/>
</dbReference>
<dbReference type="GO" id="GO:0016887">
    <property type="term" value="F:ATP hydrolysis activity"/>
    <property type="evidence" value="ECO:0007669"/>
    <property type="project" value="InterPro"/>
</dbReference>
<dbReference type="PROSITE" id="PS50893">
    <property type="entry name" value="ABC_TRANSPORTER_2"/>
    <property type="match status" value="1"/>
</dbReference>
<dbReference type="GO" id="GO:0005304">
    <property type="term" value="F:L-valine transmembrane transporter activity"/>
    <property type="evidence" value="ECO:0007669"/>
    <property type="project" value="TreeGrafter"/>
</dbReference>
<feature type="domain" description="ABC transporter" evidence="4">
    <location>
        <begin position="4"/>
        <end position="239"/>
    </location>
</feature>
<reference evidence="5 6" key="1">
    <citation type="submission" date="2006-10" db="EMBL/GenBank/DDBJ databases">
        <title>Complete sequence of Syntrophobacter fumaroxidans MPOB.</title>
        <authorList>
            <consortium name="US DOE Joint Genome Institute"/>
            <person name="Copeland A."/>
            <person name="Lucas S."/>
            <person name="Lapidus A."/>
            <person name="Barry K."/>
            <person name="Detter J.C."/>
            <person name="Glavina del Rio T."/>
            <person name="Hammon N."/>
            <person name="Israni S."/>
            <person name="Pitluck S."/>
            <person name="Goltsman E.G."/>
            <person name="Martinez M."/>
            <person name="Schmutz J."/>
            <person name="Larimer F."/>
            <person name="Land M."/>
            <person name="Hauser L."/>
            <person name="Kyrpides N."/>
            <person name="Kim E."/>
            <person name="Boone D.R."/>
            <person name="Brockman F."/>
            <person name="Culley D."/>
            <person name="Ferry J."/>
            <person name="Gunsalus R."/>
            <person name="McInerney M.J."/>
            <person name="Morrison M."/>
            <person name="Plugge C."/>
            <person name="Rohlin L."/>
            <person name="Scholten J."/>
            <person name="Sieber J."/>
            <person name="Stams A.J.M."/>
            <person name="Worm P."/>
            <person name="Henstra A.M."/>
            <person name="Richardson P."/>
        </authorList>
    </citation>
    <scope>NUCLEOTIDE SEQUENCE [LARGE SCALE GENOMIC DNA]</scope>
    <source>
        <strain evidence="6">DSM 10017 / MPOB</strain>
    </source>
</reference>
<dbReference type="GO" id="GO:0042941">
    <property type="term" value="P:D-alanine transmembrane transport"/>
    <property type="evidence" value="ECO:0007669"/>
    <property type="project" value="TreeGrafter"/>
</dbReference>
<keyword evidence="6" id="KW-1185">Reference proteome</keyword>
<dbReference type="GO" id="GO:1903805">
    <property type="term" value="P:L-valine import across plasma membrane"/>
    <property type="evidence" value="ECO:0007669"/>
    <property type="project" value="TreeGrafter"/>
</dbReference>
<dbReference type="RefSeq" id="WP_011699133.1">
    <property type="nucleotide sequence ID" value="NC_008554.1"/>
</dbReference>
<dbReference type="GO" id="GO:0005524">
    <property type="term" value="F:ATP binding"/>
    <property type="evidence" value="ECO:0007669"/>
    <property type="project" value="UniProtKB-KW"/>
</dbReference>
<dbReference type="GO" id="GO:0015808">
    <property type="term" value="P:L-alanine transport"/>
    <property type="evidence" value="ECO:0007669"/>
    <property type="project" value="TreeGrafter"/>
</dbReference>
<evidence type="ECO:0000313" key="5">
    <source>
        <dbReference type="EMBL" id="ABK17964.1"/>
    </source>
</evidence>
<dbReference type="Pfam" id="PF12399">
    <property type="entry name" value="BCA_ABC_TP_C"/>
    <property type="match status" value="1"/>
</dbReference>
<dbReference type="InterPro" id="IPR051120">
    <property type="entry name" value="ABC_AA/LPS_Transport"/>
</dbReference>
<dbReference type="GO" id="GO:0005886">
    <property type="term" value="C:plasma membrane"/>
    <property type="evidence" value="ECO:0007669"/>
    <property type="project" value="TreeGrafter"/>
</dbReference>
<evidence type="ECO:0000256" key="3">
    <source>
        <dbReference type="ARBA" id="ARBA00022840"/>
    </source>
</evidence>
<dbReference type="InterPro" id="IPR027417">
    <property type="entry name" value="P-loop_NTPase"/>
</dbReference>
<dbReference type="SUPFAM" id="SSF52540">
    <property type="entry name" value="P-loop containing nucleoside triphosphate hydrolases"/>
    <property type="match status" value="1"/>
</dbReference>
<protein>
    <submittedName>
        <fullName evidence="5">ABC transporter related</fullName>
    </submittedName>
</protein>
<dbReference type="PANTHER" id="PTHR45772:SF7">
    <property type="entry name" value="AMINO ACID ABC TRANSPORTER ATP-BINDING PROTEIN"/>
    <property type="match status" value="1"/>
</dbReference>
<accession>A0LKL2</accession>
<proteinExistence type="predicted"/>
<name>A0LKL2_SYNFM</name>